<dbReference type="EMBL" id="CP134537">
    <property type="protein sequence ID" value="WNH08670.1"/>
    <property type="molecule type" value="Genomic_DNA"/>
</dbReference>
<gene>
    <name evidence="1" type="ORF">RHP51_16490</name>
</gene>
<name>A0ABY9XRW7_9FLAO</name>
<evidence type="ECO:0000313" key="2">
    <source>
        <dbReference type="Proteomes" id="UP001302806"/>
    </source>
</evidence>
<dbReference type="InterPro" id="IPR013783">
    <property type="entry name" value="Ig-like_fold"/>
</dbReference>
<reference evidence="1 2" key="1">
    <citation type="submission" date="2023-09" db="EMBL/GenBank/DDBJ databases">
        <title>Thalassobella suaedae gen. nov., sp. nov., a marine bacterium of the family Flavobacteriaceae isolated from a halophyte Suaeda japonica.</title>
        <authorList>
            <person name="Lee S.Y."/>
            <person name="Hwang C.Y."/>
        </authorList>
    </citation>
    <scope>NUCLEOTIDE SEQUENCE [LARGE SCALE GENOMIC DNA]</scope>
    <source>
        <strain evidence="1 2">HL-DH14</strain>
    </source>
</reference>
<dbReference type="Proteomes" id="UP001302806">
    <property type="component" value="Chromosome"/>
</dbReference>
<accession>A0ABY9XRW7</accession>
<dbReference type="CDD" id="cd00146">
    <property type="entry name" value="PKD"/>
    <property type="match status" value="1"/>
</dbReference>
<protein>
    <submittedName>
        <fullName evidence="1">PKD domain-containing protein</fullName>
    </submittedName>
</protein>
<dbReference type="InterPro" id="IPR035986">
    <property type="entry name" value="PKD_dom_sf"/>
</dbReference>
<proteinExistence type="predicted"/>
<dbReference type="SUPFAM" id="SSF49299">
    <property type="entry name" value="PKD domain"/>
    <property type="match status" value="1"/>
</dbReference>
<organism evidence="1 2">
    <name type="scientific">Thalassobellus suaedae</name>
    <dbReference type="NCBI Taxonomy" id="3074124"/>
    <lineage>
        <taxon>Bacteria</taxon>
        <taxon>Pseudomonadati</taxon>
        <taxon>Bacteroidota</taxon>
        <taxon>Flavobacteriia</taxon>
        <taxon>Flavobacteriales</taxon>
        <taxon>Flavobacteriaceae</taxon>
        <taxon>Thalassobellus</taxon>
    </lineage>
</organism>
<dbReference type="RefSeq" id="WP_415865296.1">
    <property type="nucleotide sequence ID" value="NZ_CP134537.1"/>
</dbReference>
<sequence length="315" mass="34351">MKTIKYYITFVLALITLMSCEEDNYEVGDIVAPSNIQISYEIVGEDSNNPGGDGSGLVHFTATADNTITYIYNFGDNTDAVAASGVTSHMFSKVDTNTYTVTVIASGTGGSQSTYSINIDVYSSFDDQEAKKFLTGGAGNNKKWYWAADKDGNIGLGPNEVQADGSHTYAAWFNAVPWWEDKRCMYDAEFVYSQSDEGDITFEQLTEIAYVNGDYANIIGIDGNTCHGLEVAPGLTGVKTVTLSPSSSIATEDAIDPTYRGTTINISDGGFMCWYNGESSGTLEIIEITNTTLKVRVEDGPRAWYCYFQTEKPEM</sequence>
<evidence type="ECO:0000313" key="1">
    <source>
        <dbReference type="EMBL" id="WNH08670.1"/>
    </source>
</evidence>
<dbReference type="Gene3D" id="2.60.40.10">
    <property type="entry name" value="Immunoglobulins"/>
    <property type="match status" value="1"/>
</dbReference>